<gene>
    <name evidence="2" type="ORF">Vau01_020030</name>
</gene>
<sequence>MTALLERPAPVVDHRGPMLALARVESVRLVRHPLVLAASVLFLGPWLFFLARGDDRYPGLRDAALELQFLVLLLFGSAVMVAANLGALRAHRHHVDEFFGVLTMSRARRTAGLLLALLPTGGLVTVLVLLRLGVSAALPGAAGRPQWAEVLTSPALVLLLGVIGIGLAGLVRSVVVAPVGVLGILVLVLIGGVAGTPARPLMAVLPLIFRTPPYALPAELVDRPSTGHLVYVVGVTAVLAVAALVRAGARGVPVSVAGGLAGALVVAGVAVQVPANTDVVRARAAAVAAPAPLHTCRTVDGSTYCAFDDFTPWIDAWAETVRAVRRPMPSAGPALFVRQRIPVDGEWLGSSSSLEELQAEAAVRRDDDRTAGMPDAVPIGTEWSDRAAAALAAAVAFRLITGASPDNGSGLVCGARGALVVWLVGQAGGHIAAGLREADKFSWGSLSLGDPVLTRIGVSVPDSDAASGLALLKRPVGEATTLVRQHWAALTDPTAGVDRFAALLGVPVAAQPPPEERTVGCAS</sequence>
<protein>
    <submittedName>
        <fullName evidence="2">Uncharacterized protein</fullName>
    </submittedName>
</protein>
<keyword evidence="1" id="KW-0812">Transmembrane</keyword>
<keyword evidence="1" id="KW-1133">Transmembrane helix</keyword>
<feature type="transmembrane region" description="Helical" evidence="1">
    <location>
        <begin position="111"/>
        <end position="130"/>
    </location>
</feature>
<feature type="transmembrane region" description="Helical" evidence="1">
    <location>
        <begin position="254"/>
        <end position="273"/>
    </location>
</feature>
<name>A0A8J3Z185_9ACTN</name>
<evidence type="ECO:0000313" key="2">
    <source>
        <dbReference type="EMBL" id="GIJ54487.1"/>
    </source>
</evidence>
<dbReference type="EMBL" id="BOPG01000012">
    <property type="protein sequence ID" value="GIJ54487.1"/>
    <property type="molecule type" value="Genomic_DNA"/>
</dbReference>
<feature type="transmembrane region" description="Helical" evidence="1">
    <location>
        <begin position="150"/>
        <end position="170"/>
    </location>
</feature>
<proteinExistence type="predicted"/>
<feature type="transmembrane region" description="Helical" evidence="1">
    <location>
        <begin position="182"/>
        <end position="209"/>
    </location>
</feature>
<reference evidence="2" key="1">
    <citation type="submission" date="2021-01" db="EMBL/GenBank/DDBJ databases">
        <title>Whole genome shotgun sequence of Virgisporangium aurantiacum NBRC 16421.</title>
        <authorList>
            <person name="Komaki H."/>
            <person name="Tamura T."/>
        </authorList>
    </citation>
    <scope>NUCLEOTIDE SEQUENCE</scope>
    <source>
        <strain evidence="2">NBRC 16421</strain>
    </source>
</reference>
<comment type="caution">
    <text evidence="2">The sequence shown here is derived from an EMBL/GenBank/DDBJ whole genome shotgun (WGS) entry which is preliminary data.</text>
</comment>
<dbReference type="RefSeq" id="WP_203989587.1">
    <property type="nucleotide sequence ID" value="NZ_BOPG01000012.1"/>
</dbReference>
<feature type="transmembrane region" description="Helical" evidence="1">
    <location>
        <begin position="69"/>
        <end position="90"/>
    </location>
</feature>
<evidence type="ECO:0000313" key="3">
    <source>
        <dbReference type="Proteomes" id="UP000612585"/>
    </source>
</evidence>
<evidence type="ECO:0000256" key="1">
    <source>
        <dbReference type="SAM" id="Phobius"/>
    </source>
</evidence>
<keyword evidence="1" id="KW-0472">Membrane</keyword>
<feature type="transmembrane region" description="Helical" evidence="1">
    <location>
        <begin position="29"/>
        <end position="49"/>
    </location>
</feature>
<keyword evidence="3" id="KW-1185">Reference proteome</keyword>
<dbReference type="Proteomes" id="UP000612585">
    <property type="component" value="Unassembled WGS sequence"/>
</dbReference>
<feature type="transmembrane region" description="Helical" evidence="1">
    <location>
        <begin position="229"/>
        <end position="247"/>
    </location>
</feature>
<organism evidence="2 3">
    <name type="scientific">Virgisporangium aurantiacum</name>
    <dbReference type="NCBI Taxonomy" id="175570"/>
    <lineage>
        <taxon>Bacteria</taxon>
        <taxon>Bacillati</taxon>
        <taxon>Actinomycetota</taxon>
        <taxon>Actinomycetes</taxon>
        <taxon>Micromonosporales</taxon>
        <taxon>Micromonosporaceae</taxon>
        <taxon>Virgisporangium</taxon>
    </lineage>
</organism>
<dbReference type="AlphaFoldDB" id="A0A8J3Z185"/>
<accession>A0A8J3Z185</accession>